<dbReference type="InterPro" id="IPR003399">
    <property type="entry name" value="Mce/MlaD"/>
</dbReference>
<sequence>MNRSRLVTVAAVGLVALLVAGAAILVRQAYFGPNTITAYFPTATSIYPGDEVRVSGVKVGKVDSITPEGTQTKMTLKVDHDVPVPADAKAVIVAQNLVAARYVQLTPAYRKGGGPTMADGAVIPSDRTAVPVEWDEVKTQLMRLATELGPKAGVSGTSVSRFIDSAANALDGNGDKLRQTLAQLSGAARIFAEGSGNIVDIIKNLQIFVTALRDSKQQIVMFQNRLASLTSVVNDNRSDLDAALSDLSVALGEVQRFVAGSRDQTSEQIRSLASVTQNLVDNKMSLENVLHISPNAIANYENIYYPEAGAVTGAFSLANFANPVYFFCGLIGAIENTTAPETAKLCAQYLGPAMRLLNFNYLPFPNNFYLRPALDPKYMIYTDPKLAPGGAGPGDAPEPQPTVSAYTGMGDVVPPPGPGWGPPPGPPGLYGSGEGPVPIPSPALYPGAPIPGPPTIIPGSSQTTNVDGMLLPQTVAPAAPPPPPGPPLPAEAGAPS</sequence>
<name>A0A318HCG9_9MYCO</name>
<dbReference type="RefSeq" id="WP_110318115.1">
    <property type="nucleotide sequence ID" value="NZ_QJJU01000015.1"/>
</dbReference>
<reference evidence="4 5" key="2">
    <citation type="submission" date="2018-06" db="EMBL/GenBank/DDBJ databases">
        <title>Sequencing of bacterial isolates from soil warming experiment in Harvard Forest, Massachusetts, USA.</title>
        <authorList>
            <person name="Deangelis K.PhD."/>
        </authorList>
    </citation>
    <scope>NUCLEOTIDE SEQUENCE [LARGE SCALE GENOMIC DNA]</scope>
    <source>
        <strain evidence="4 5">GAS496</strain>
    </source>
</reference>
<evidence type="ECO:0000313" key="5">
    <source>
        <dbReference type="Proteomes" id="UP000247781"/>
    </source>
</evidence>
<organism evidence="4 5">
    <name type="scientific">Mycolicibacterium moriokaense</name>
    <dbReference type="NCBI Taxonomy" id="39691"/>
    <lineage>
        <taxon>Bacteria</taxon>
        <taxon>Bacillati</taxon>
        <taxon>Actinomycetota</taxon>
        <taxon>Actinomycetes</taxon>
        <taxon>Mycobacteriales</taxon>
        <taxon>Mycobacteriaceae</taxon>
        <taxon>Mycolicibacterium</taxon>
    </lineage>
</organism>
<accession>A0A318HCG9</accession>
<feature type="domain" description="Mammalian cell entry C-terminal" evidence="3">
    <location>
        <begin position="116"/>
        <end position="291"/>
    </location>
</feature>
<dbReference type="NCBIfam" id="TIGR00996">
    <property type="entry name" value="Mtu_fam_mce"/>
    <property type="match status" value="1"/>
</dbReference>
<dbReference type="EMBL" id="QJJU01000015">
    <property type="protein sequence ID" value="PXX06063.1"/>
    <property type="molecule type" value="Genomic_DNA"/>
</dbReference>
<protein>
    <submittedName>
        <fullName evidence="4">Virulence factor Mce-like protein</fullName>
    </submittedName>
</protein>
<gene>
    <name evidence="4" type="ORF">C8E89_115111</name>
</gene>
<feature type="compositionally biased region" description="Pro residues" evidence="1">
    <location>
        <begin position="478"/>
        <end position="489"/>
    </location>
</feature>
<dbReference type="Pfam" id="PF02470">
    <property type="entry name" value="MlaD"/>
    <property type="match status" value="1"/>
</dbReference>
<evidence type="ECO:0000259" key="3">
    <source>
        <dbReference type="Pfam" id="PF11887"/>
    </source>
</evidence>
<comment type="caution">
    <text evidence="4">The sequence shown here is derived from an EMBL/GenBank/DDBJ whole genome shotgun (WGS) entry which is preliminary data.</text>
</comment>
<dbReference type="GO" id="GO:0005576">
    <property type="term" value="C:extracellular region"/>
    <property type="evidence" value="ECO:0007669"/>
    <property type="project" value="TreeGrafter"/>
</dbReference>
<evidence type="ECO:0000256" key="1">
    <source>
        <dbReference type="SAM" id="MobiDB-lite"/>
    </source>
</evidence>
<dbReference type="InterPro" id="IPR005693">
    <property type="entry name" value="Mce"/>
</dbReference>
<feature type="compositionally biased region" description="Pro residues" evidence="1">
    <location>
        <begin position="413"/>
        <end position="427"/>
    </location>
</feature>
<dbReference type="InterPro" id="IPR052336">
    <property type="entry name" value="MlaD_Phospholipid_Transporter"/>
</dbReference>
<evidence type="ECO:0000313" key="4">
    <source>
        <dbReference type="EMBL" id="PXX06063.1"/>
    </source>
</evidence>
<dbReference type="PANTHER" id="PTHR33371">
    <property type="entry name" value="INTERMEMBRANE PHOSPHOLIPID TRANSPORT SYSTEM BINDING PROTEIN MLAD-RELATED"/>
    <property type="match status" value="1"/>
</dbReference>
<dbReference type="Proteomes" id="UP000247781">
    <property type="component" value="Unassembled WGS sequence"/>
</dbReference>
<reference evidence="5" key="1">
    <citation type="submission" date="2018-05" db="EMBL/GenBank/DDBJ databases">
        <authorList>
            <person name="Deangelis K."/>
            <person name="Huntemann M."/>
            <person name="Clum A."/>
            <person name="Pillay M."/>
            <person name="Palaniappan K."/>
            <person name="Varghese N."/>
            <person name="Mikhailova N."/>
            <person name="Stamatis D."/>
            <person name="Reddy T."/>
            <person name="Daum C."/>
            <person name="Shapiro N."/>
            <person name="Ivanova N."/>
            <person name="Kyrpides N."/>
            <person name="Woyke T."/>
        </authorList>
    </citation>
    <scope>NUCLEOTIDE SEQUENCE [LARGE SCALE GENOMIC DNA]</scope>
    <source>
        <strain evidence="5">GAS496</strain>
    </source>
</reference>
<dbReference type="OrthoDB" id="4516955at2"/>
<feature type="domain" description="Mce/MlaD" evidence="2">
    <location>
        <begin position="33"/>
        <end position="107"/>
    </location>
</feature>
<dbReference type="AlphaFoldDB" id="A0A318HCG9"/>
<evidence type="ECO:0000259" key="2">
    <source>
        <dbReference type="Pfam" id="PF02470"/>
    </source>
</evidence>
<keyword evidence="5" id="KW-1185">Reference proteome</keyword>
<dbReference type="InterPro" id="IPR024516">
    <property type="entry name" value="Mce_C"/>
</dbReference>
<feature type="compositionally biased region" description="Pro residues" evidence="1">
    <location>
        <begin position="437"/>
        <end position="456"/>
    </location>
</feature>
<proteinExistence type="predicted"/>
<dbReference type="PANTHER" id="PTHR33371:SF4">
    <property type="entry name" value="INTERMEMBRANE PHOSPHOLIPID TRANSPORT SYSTEM BINDING PROTEIN MLAD"/>
    <property type="match status" value="1"/>
</dbReference>
<dbReference type="Pfam" id="PF11887">
    <property type="entry name" value="Mce4_CUP1"/>
    <property type="match status" value="1"/>
</dbReference>
<feature type="region of interest" description="Disordered" evidence="1">
    <location>
        <begin position="389"/>
        <end position="496"/>
    </location>
</feature>